<sequence length="408" mass="46357" precursor="true">MKLVNLFKTATLATAMFCAVGVSNDANAQFGKKLKEKLAKAAAAAEGGGEAAGKVKKAKEAGDPYGEDFTDDTGTSGTYTALDGIEFENAMGAKRRQRTLKLKFTGRDGDKFVNELKVFYNKEGAAYTFNLNDKETKKLGTKVYRYDNFHSIWLVEAEEGVLIGLNNKSTHRYQLDGNETATDVFAKDEAKLEVYDLETAQAKFEQMMSKGKAKEDEKKRAQLMEYEAYKQNVGKVVFVDSYTRFNYKYMDKPSENPDNFISSREMGDDIFLGAYFKEKIGTSCGADCQLNIVYEMNGKKGDRVALRNSSAKWNKMISVKKKTDRFCYNSGHQMISSRENIIDYAFMYTLYQNKATFKEGQTYNMTVTMFSNRDGNNEAEIAKGTVSFKYKAAKMEKWFKQFREWYDE</sequence>
<feature type="chain" id="PRO_5003685682" description="DUF4412 domain-containing protein" evidence="1">
    <location>
        <begin position="29"/>
        <end position="408"/>
    </location>
</feature>
<evidence type="ECO:0000256" key="1">
    <source>
        <dbReference type="SAM" id="SignalP"/>
    </source>
</evidence>
<protein>
    <recommendedName>
        <fullName evidence="4">DUF4412 domain-containing protein</fullName>
    </recommendedName>
</protein>
<dbReference type="EMBL" id="CP003345">
    <property type="protein sequence ID" value="AFM03231.1"/>
    <property type="molecule type" value="Genomic_DNA"/>
</dbReference>
<keyword evidence="3" id="KW-1185">Reference proteome</keyword>
<reference evidence="3" key="1">
    <citation type="submission" date="2012-06" db="EMBL/GenBank/DDBJ databases">
        <title>The complete genome of Flexibacter litoralis DSM 6794.</title>
        <authorList>
            <person name="Lucas S."/>
            <person name="Copeland A."/>
            <person name="Lapidus A."/>
            <person name="Glavina del Rio T."/>
            <person name="Dalin E."/>
            <person name="Tice H."/>
            <person name="Bruce D."/>
            <person name="Goodwin L."/>
            <person name="Pitluck S."/>
            <person name="Peters L."/>
            <person name="Ovchinnikova G."/>
            <person name="Lu M."/>
            <person name="Kyrpides N."/>
            <person name="Mavromatis K."/>
            <person name="Ivanova N."/>
            <person name="Brettin T."/>
            <person name="Detter J.C."/>
            <person name="Han C."/>
            <person name="Larimer F."/>
            <person name="Land M."/>
            <person name="Hauser L."/>
            <person name="Markowitz V."/>
            <person name="Cheng J.-F."/>
            <person name="Hugenholtz P."/>
            <person name="Woyke T."/>
            <person name="Wu D."/>
            <person name="Spring S."/>
            <person name="Lang E."/>
            <person name="Kopitz M."/>
            <person name="Brambilla E."/>
            <person name="Klenk H.-P."/>
            <person name="Eisen J.A."/>
        </authorList>
    </citation>
    <scope>NUCLEOTIDE SEQUENCE [LARGE SCALE GENOMIC DNA]</scope>
    <source>
        <strain evidence="3">ATCC 23117 / DSM 6794 / NBRC 15988 / NCIMB 1366 / Sio-4</strain>
    </source>
</reference>
<keyword evidence="1" id="KW-0732">Signal</keyword>
<feature type="signal peptide" evidence="1">
    <location>
        <begin position="1"/>
        <end position="28"/>
    </location>
</feature>
<dbReference type="RefSeq" id="WP_014796689.1">
    <property type="nucleotide sequence ID" value="NC_018018.1"/>
</dbReference>
<evidence type="ECO:0000313" key="2">
    <source>
        <dbReference type="EMBL" id="AFM03231.1"/>
    </source>
</evidence>
<evidence type="ECO:0008006" key="4">
    <source>
        <dbReference type="Google" id="ProtNLM"/>
    </source>
</evidence>
<evidence type="ECO:0000313" key="3">
    <source>
        <dbReference type="Proteomes" id="UP000006054"/>
    </source>
</evidence>
<organism evidence="2 3">
    <name type="scientific">Bernardetia litoralis (strain ATCC 23117 / DSM 6794 / NBRC 15988 / NCIMB 1366 / Fx l1 / Sio-4)</name>
    <name type="common">Flexibacter litoralis</name>
    <dbReference type="NCBI Taxonomy" id="880071"/>
    <lineage>
        <taxon>Bacteria</taxon>
        <taxon>Pseudomonadati</taxon>
        <taxon>Bacteroidota</taxon>
        <taxon>Cytophagia</taxon>
        <taxon>Cytophagales</taxon>
        <taxon>Bernardetiaceae</taxon>
        <taxon>Bernardetia</taxon>
    </lineage>
</organism>
<dbReference type="Proteomes" id="UP000006054">
    <property type="component" value="Chromosome"/>
</dbReference>
<gene>
    <name evidence="2" type="ordered locus">Fleli_0771</name>
</gene>
<dbReference type="OrthoDB" id="1417107at2"/>
<proteinExistence type="predicted"/>
<dbReference type="KEGG" id="fli:Fleli_0771"/>
<accession>I4AGZ6</accession>
<dbReference type="PATRIC" id="fig|880071.3.peg.744"/>
<name>I4AGZ6_BERLS</name>
<dbReference type="AlphaFoldDB" id="I4AGZ6"/>
<dbReference type="HOGENOM" id="CLU_673954_0_0_10"/>